<dbReference type="EMBL" id="JAHKNI010000014">
    <property type="protein sequence ID" value="MBU3066401.1"/>
    <property type="molecule type" value="Genomic_DNA"/>
</dbReference>
<organism evidence="2 3">
    <name type="scientific">Nocardia albiluteola</name>
    <dbReference type="NCBI Taxonomy" id="2842303"/>
    <lineage>
        <taxon>Bacteria</taxon>
        <taxon>Bacillati</taxon>
        <taxon>Actinomycetota</taxon>
        <taxon>Actinomycetes</taxon>
        <taxon>Mycobacteriales</taxon>
        <taxon>Nocardiaceae</taxon>
        <taxon>Nocardia</taxon>
    </lineage>
</organism>
<feature type="compositionally biased region" description="Basic and acidic residues" evidence="1">
    <location>
        <begin position="96"/>
        <end position="111"/>
    </location>
</feature>
<dbReference type="Proteomes" id="UP000733379">
    <property type="component" value="Unassembled WGS sequence"/>
</dbReference>
<keyword evidence="3" id="KW-1185">Reference proteome</keyword>
<dbReference type="RefSeq" id="WP_215922474.1">
    <property type="nucleotide sequence ID" value="NZ_JAHKNI010000014.1"/>
</dbReference>
<accession>A0ABS6BAE7</accession>
<comment type="caution">
    <text evidence="2">The sequence shown here is derived from an EMBL/GenBank/DDBJ whole genome shotgun (WGS) entry which is preliminary data.</text>
</comment>
<evidence type="ECO:0000313" key="2">
    <source>
        <dbReference type="EMBL" id="MBU3066401.1"/>
    </source>
</evidence>
<feature type="region of interest" description="Disordered" evidence="1">
    <location>
        <begin position="88"/>
        <end position="136"/>
    </location>
</feature>
<gene>
    <name evidence="2" type="ORF">KO481_33380</name>
</gene>
<sequence length="150" mass="16590">MADLEAWETEQRAALAGVQQKVDVVRAALCRIKVRASSRNGELGVTVNAQGHVRDIHLTAQALRLGETRLAQVLLETIQRAEADAARQAADAARPLTDDRLISETMEEARRMTTGKSSAEPPTRRPMSEQEIQAADDAYFERLNRGWAQP</sequence>
<dbReference type="InterPro" id="IPR036894">
    <property type="entry name" value="YbaB-like_sf"/>
</dbReference>
<dbReference type="SUPFAM" id="SSF82607">
    <property type="entry name" value="YbaB-like"/>
    <property type="match status" value="1"/>
</dbReference>
<name>A0ABS6BAE7_9NOCA</name>
<dbReference type="Gene3D" id="3.30.1310.10">
    <property type="entry name" value="Nucleoid-associated protein YbaB-like domain"/>
    <property type="match status" value="1"/>
</dbReference>
<evidence type="ECO:0000256" key="1">
    <source>
        <dbReference type="SAM" id="MobiDB-lite"/>
    </source>
</evidence>
<proteinExistence type="predicted"/>
<reference evidence="2 3" key="1">
    <citation type="submission" date="2021-06" db="EMBL/GenBank/DDBJ databases">
        <title>Actinomycetes sequencing.</title>
        <authorList>
            <person name="Shan Q."/>
        </authorList>
    </citation>
    <scope>NUCLEOTIDE SEQUENCE [LARGE SCALE GENOMIC DNA]</scope>
    <source>
        <strain evidence="2 3">NEAU-G5</strain>
    </source>
</reference>
<evidence type="ECO:0000313" key="3">
    <source>
        <dbReference type="Proteomes" id="UP000733379"/>
    </source>
</evidence>
<dbReference type="InterPro" id="IPR004401">
    <property type="entry name" value="YbaB/EbfC"/>
</dbReference>
<protein>
    <submittedName>
        <fullName evidence="2">YbaB/EbfC family nucleoid-associated protein</fullName>
    </submittedName>
</protein>
<dbReference type="Pfam" id="PF02575">
    <property type="entry name" value="YbaB_DNA_bd"/>
    <property type="match status" value="1"/>
</dbReference>